<name>A0AAX6EZN6_IRIPA</name>
<dbReference type="Proteomes" id="UP001140949">
    <property type="component" value="Unassembled WGS sequence"/>
</dbReference>
<comment type="caution">
    <text evidence="1">The sequence shown here is derived from an EMBL/GenBank/DDBJ whole genome shotgun (WGS) entry which is preliminary data.</text>
</comment>
<protein>
    <submittedName>
        <fullName evidence="1">Uncharacterized protein</fullName>
    </submittedName>
</protein>
<sequence>MVDFSPRMMRRSRIAAAPSSAALHEELQQLPSGRLRHGAPAGALRLGRDVVDALLAQIAIEVYRFDFSGMEWARVDGLGTAACSSTPWGARCRVEPTRWGGGATASTWPDLGAMLGVCFRWMAV</sequence>
<dbReference type="EMBL" id="JANAVB010033016">
    <property type="protein sequence ID" value="KAJ6809526.1"/>
    <property type="molecule type" value="Genomic_DNA"/>
</dbReference>
<proteinExistence type="predicted"/>
<keyword evidence="2" id="KW-1185">Reference proteome</keyword>
<dbReference type="AlphaFoldDB" id="A0AAX6EZN6"/>
<evidence type="ECO:0000313" key="2">
    <source>
        <dbReference type="Proteomes" id="UP001140949"/>
    </source>
</evidence>
<accession>A0AAX6EZN6</accession>
<reference evidence="1" key="2">
    <citation type="submission" date="2023-04" db="EMBL/GenBank/DDBJ databases">
        <authorList>
            <person name="Bruccoleri R.E."/>
            <person name="Oakeley E.J."/>
            <person name="Faust A.-M."/>
            <person name="Dessus-Babus S."/>
            <person name="Altorfer M."/>
            <person name="Burckhardt D."/>
            <person name="Oertli M."/>
            <person name="Naumann U."/>
            <person name="Petersen F."/>
            <person name="Wong J."/>
        </authorList>
    </citation>
    <scope>NUCLEOTIDE SEQUENCE</scope>
    <source>
        <strain evidence="1">GSM-AAB239-AS_SAM_17_03QT</strain>
        <tissue evidence="1">Leaf</tissue>
    </source>
</reference>
<evidence type="ECO:0000313" key="1">
    <source>
        <dbReference type="EMBL" id="KAJ6809526.1"/>
    </source>
</evidence>
<gene>
    <name evidence="1" type="ORF">M6B38_161880</name>
</gene>
<organism evidence="1 2">
    <name type="scientific">Iris pallida</name>
    <name type="common">Sweet iris</name>
    <dbReference type="NCBI Taxonomy" id="29817"/>
    <lineage>
        <taxon>Eukaryota</taxon>
        <taxon>Viridiplantae</taxon>
        <taxon>Streptophyta</taxon>
        <taxon>Embryophyta</taxon>
        <taxon>Tracheophyta</taxon>
        <taxon>Spermatophyta</taxon>
        <taxon>Magnoliopsida</taxon>
        <taxon>Liliopsida</taxon>
        <taxon>Asparagales</taxon>
        <taxon>Iridaceae</taxon>
        <taxon>Iridoideae</taxon>
        <taxon>Irideae</taxon>
        <taxon>Iris</taxon>
    </lineage>
</organism>
<reference evidence="1" key="1">
    <citation type="journal article" date="2023" name="GigaByte">
        <title>Genome assembly of the bearded iris, Iris pallida Lam.</title>
        <authorList>
            <person name="Bruccoleri R.E."/>
            <person name="Oakeley E.J."/>
            <person name="Faust A.M.E."/>
            <person name="Altorfer M."/>
            <person name="Dessus-Babus S."/>
            <person name="Burckhardt D."/>
            <person name="Oertli M."/>
            <person name="Naumann U."/>
            <person name="Petersen F."/>
            <person name="Wong J."/>
        </authorList>
    </citation>
    <scope>NUCLEOTIDE SEQUENCE</scope>
    <source>
        <strain evidence="1">GSM-AAB239-AS_SAM_17_03QT</strain>
    </source>
</reference>